<sequence>MPRPDRPLTAALAALMLVLAMVVGLSVSLAPTARVALVTFASVDRASDMTVDESDPSAALIRPSLSTKLTRQPSAADGPPQGEVLRPLALLPAAATFGPLGQATAIGAGGGCYPPSASGHLTLRIPTGPPAPASRAV</sequence>
<comment type="caution">
    <text evidence="2">The sequence shown here is derived from an EMBL/GenBank/DDBJ whole genome shotgun (WGS) entry which is preliminary data.</text>
</comment>
<dbReference type="EMBL" id="AQPH01000011">
    <property type="protein sequence ID" value="EPY02638.1"/>
    <property type="molecule type" value="Genomic_DNA"/>
</dbReference>
<dbReference type="PATRIC" id="fig|1316936.3.peg.968"/>
<reference evidence="2 3" key="1">
    <citation type="submission" date="2013-04" db="EMBL/GenBank/DDBJ databases">
        <authorList>
            <person name="Kuznetsov B."/>
            <person name="Ivanovsky R."/>
        </authorList>
    </citation>
    <scope>NUCLEOTIDE SEQUENCE [LARGE SCALE GENOMIC DNA]</scope>
    <source>
        <strain evidence="2 3">MGU-K5</strain>
    </source>
</reference>
<dbReference type="RefSeq" id="WP_021131331.1">
    <property type="nucleotide sequence ID" value="NZ_AQPH01000011.1"/>
</dbReference>
<name>S9SF23_MAGFU</name>
<evidence type="ECO:0000256" key="1">
    <source>
        <dbReference type="SAM" id="MobiDB-lite"/>
    </source>
</evidence>
<dbReference type="STRING" id="1316936.K678_04819"/>
<organism evidence="2 3">
    <name type="scientific">Magnetospirillum fulvum MGU-K5</name>
    <dbReference type="NCBI Taxonomy" id="1316936"/>
    <lineage>
        <taxon>Bacteria</taxon>
        <taxon>Pseudomonadati</taxon>
        <taxon>Pseudomonadota</taxon>
        <taxon>Alphaproteobacteria</taxon>
        <taxon>Rhodospirillales</taxon>
        <taxon>Rhodospirillaceae</taxon>
        <taxon>Magnetospirillum</taxon>
    </lineage>
</organism>
<accession>S9SF23</accession>
<feature type="compositionally biased region" description="Polar residues" evidence="1">
    <location>
        <begin position="64"/>
        <end position="73"/>
    </location>
</feature>
<dbReference type="OrthoDB" id="9879811at2"/>
<proteinExistence type="predicted"/>
<gene>
    <name evidence="2" type="ORF">K678_04819</name>
</gene>
<dbReference type="AlphaFoldDB" id="S9SF23"/>
<evidence type="ECO:0000313" key="2">
    <source>
        <dbReference type="EMBL" id="EPY02638.1"/>
    </source>
</evidence>
<evidence type="ECO:0000313" key="3">
    <source>
        <dbReference type="Proteomes" id="UP000015350"/>
    </source>
</evidence>
<protein>
    <submittedName>
        <fullName evidence="2">Uncharacterized protein</fullName>
    </submittedName>
</protein>
<feature type="region of interest" description="Disordered" evidence="1">
    <location>
        <begin position="48"/>
        <end position="83"/>
    </location>
</feature>
<dbReference type="Proteomes" id="UP000015350">
    <property type="component" value="Unassembled WGS sequence"/>
</dbReference>